<proteinExistence type="predicted"/>
<name>A0A023W5M0_9CAUD</name>
<protein>
    <submittedName>
        <fullName evidence="1">Uncharacterized protein</fullName>
    </submittedName>
</protein>
<dbReference type="EMBL" id="KJ025957">
    <property type="protein sequence ID" value="AHY25358.1"/>
    <property type="molecule type" value="Genomic_DNA"/>
</dbReference>
<evidence type="ECO:0000313" key="1">
    <source>
        <dbReference type="EMBL" id="AHY25358.1"/>
    </source>
</evidence>
<dbReference type="KEGG" id="vg:19484995"/>
<organism evidence="1 2">
    <name type="scientific">Serratia phage PS2</name>
    <dbReference type="NCBI Taxonomy" id="1481112"/>
    <lineage>
        <taxon>Viruses</taxon>
        <taxon>Duplodnaviria</taxon>
        <taxon>Heunggongvirae</taxon>
        <taxon>Uroviricota</taxon>
        <taxon>Caudoviricetes</taxon>
        <taxon>Muldoonvirus</taxon>
        <taxon>Muldoonvirus PS2</taxon>
    </lineage>
</organism>
<dbReference type="GeneID" id="19484995"/>
<dbReference type="SUPFAM" id="SSF81271">
    <property type="entry name" value="TGS-like"/>
    <property type="match status" value="1"/>
</dbReference>
<gene>
    <name evidence="1" type="ORF">PS2_112</name>
</gene>
<accession>A0A023W5M0</accession>
<keyword evidence="2" id="KW-1185">Reference proteome</keyword>
<dbReference type="Proteomes" id="UP000024445">
    <property type="component" value="Segment"/>
</dbReference>
<dbReference type="RefSeq" id="YP_009030159.1">
    <property type="nucleotide sequence ID" value="NC_024121.1"/>
</dbReference>
<reference evidence="1 2" key="1">
    <citation type="submission" date="2014-01" db="EMBL/GenBank/DDBJ databases">
        <authorList>
            <person name="Zhang G."/>
            <person name="Jin J."/>
            <person name="Li Z.J."/>
            <person name="Wang S.W."/>
            <person name="Chen S.J."/>
            <person name="Wang S.M."/>
            <person name="Wang X.T."/>
            <person name="Li Y.H."/>
            <person name="Wang J."/>
            <person name="Yang C.K."/>
            <person name="Wang L."/>
        </authorList>
    </citation>
    <scope>NUCLEOTIDE SEQUENCE [LARGE SCALE GENOMIC DNA]</scope>
</reference>
<sequence>MSRTIRRKGWNYWESAAHDAVKNNPLFGNKGWIIRANMPIEYQRAIAGQCMIVDDVASFIHRDLHQNYRQDSYKYWLDYKDSGIRTKQRNALKKVMEGFEYPVDEKSIIKAHRGIAEWVE</sequence>
<dbReference type="InterPro" id="IPR012676">
    <property type="entry name" value="TGS-like"/>
</dbReference>
<evidence type="ECO:0000313" key="2">
    <source>
        <dbReference type="Proteomes" id="UP000024445"/>
    </source>
</evidence>